<dbReference type="Pfam" id="PF03466">
    <property type="entry name" value="LysR_substrate"/>
    <property type="match status" value="1"/>
</dbReference>
<dbReference type="InterPro" id="IPR036388">
    <property type="entry name" value="WH-like_DNA-bd_sf"/>
</dbReference>
<name>A0A3T0JTX1_PSESX</name>
<sequence>MDKLLALKMFVETVRCGGYSSAARKLGISTSSVTRQVAGLENELGASLLNRTTRNTSVTVAGQTYFEKAVAILDAIDEADAVVADRGSEAQGRLRISVPVEFGRQIIAPQLGVLLDRHPGLEISVSLSDQVSDLLSEQIDVSVRLGSSVVSDDIVSKRVGGFQRWVVASPDYLSRHAVPAHPRDLLEQQCLRFDYGGSHQHWTFQGDEETIQLNVHGRLQSNNADILREAAVAGRGVALLADWLVRADVEAGRLTRLLEGYEVNPGNASCCINALYLPNHRGSSRINVFIDFLEDILARPCAQKT</sequence>
<dbReference type="CDD" id="cd08422">
    <property type="entry name" value="PBP2_CrgA_like"/>
    <property type="match status" value="1"/>
</dbReference>
<dbReference type="GO" id="GO:0003700">
    <property type="term" value="F:DNA-binding transcription factor activity"/>
    <property type="evidence" value="ECO:0007669"/>
    <property type="project" value="InterPro"/>
</dbReference>
<evidence type="ECO:0000313" key="6">
    <source>
        <dbReference type="EMBL" id="AZV26917.1"/>
    </source>
</evidence>
<evidence type="ECO:0000259" key="5">
    <source>
        <dbReference type="PROSITE" id="PS50931"/>
    </source>
</evidence>
<dbReference type="Gene3D" id="3.40.190.290">
    <property type="match status" value="1"/>
</dbReference>
<dbReference type="GO" id="GO:0006351">
    <property type="term" value="P:DNA-templated transcription"/>
    <property type="evidence" value="ECO:0007669"/>
    <property type="project" value="TreeGrafter"/>
</dbReference>
<keyword evidence="3" id="KW-0238">DNA-binding</keyword>
<dbReference type="PANTHER" id="PTHR30537:SF66">
    <property type="entry name" value="IRON-REGULATED VIRULENCE REGULATORY PROTEIN IRGB"/>
    <property type="match status" value="1"/>
</dbReference>
<dbReference type="PROSITE" id="PS50931">
    <property type="entry name" value="HTH_LYSR"/>
    <property type="match status" value="1"/>
</dbReference>
<accession>A0A3T0JTX1</accession>
<dbReference type="EMBL" id="CP024646">
    <property type="protein sequence ID" value="AZV26917.1"/>
    <property type="molecule type" value="Genomic_DNA"/>
</dbReference>
<dbReference type="Pfam" id="PF00126">
    <property type="entry name" value="HTH_1"/>
    <property type="match status" value="1"/>
</dbReference>
<dbReference type="PANTHER" id="PTHR30537">
    <property type="entry name" value="HTH-TYPE TRANSCRIPTIONAL REGULATOR"/>
    <property type="match status" value="1"/>
</dbReference>
<gene>
    <name evidence="6" type="ORF">CT157_13170</name>
</gene>
<evidence type="ECO:0000313" key="7">
    <source>
        <dbReference type="Proteomes" id="UP000282760"/>
    </source>
</evidence>
<feature type="domain" description="HTH lysR-type" evidence="5">
    <location>
        <begin position="1"/>
        <end position="59"/>
    </location>
</feature>
<dbReference type="Proteomes" id="UP000282760">
    <property type="component" value="Chromosome"/>
</dbReference>
<protein>
    <submittedName>
        <fullName evidence="6">LysR family transcriptional regulator</fullName>
    </submittedName>
</protein>
<dbReference type="InterPro" id="IPR058163">
    <property type="entry name" value="LysR-type_TF_proteobact-type"/>
</dbReference>
<organism evidence="6 7">
    <name type="scientific">Pseudomonas syringae</name>
    <dbReference type="NCBI Taxonomy" id="317"/>
    <lineage>
        <taxon>Bacteria</taxon>
        <taxon>Pseudomonadati</taxon>
        <taxon>Pseudomonadota</taxon>
        <taxon>Gammaproteobacteria</taxon>
        <taxon>Pseudomonadales</taxon>
        <taxon>Pseudomonadaceae</taxon>
        <taxon>Pseudomonas</taxon>
    </lineage>
</organism>
<dbReference type="SUPFAM" id="SSF46785">
    <property type="entry name" value="Winged helix' DNA-binding domain"/>
    <property type="match status" value="1"/>
</dbReference>
<evidence type="ECO:0000256" key="4">
    <source>
        <dbReference type="ARBA" id="ARBA00023163"/>
    </source>
</evidence>
<comment type="similarity">
    <text evidence="1">Belongs to the LysR transcriptional regulatory family.</text>
</comment>
<dbReference type="GO" id="GO:0043565">
    <property type="term" value="F:sequence-specific DNA binding"/>
    <property type="evidence" value="ECO:0007669"/>
    <property type="project" value="TreeGrafter"/>
</dbReference>
<proteinExistence type="inferred from homology"/>
<dbReference type="InterPro" id="IPR005119">
    <property type="entry name" value="LysR_subst-bd"/>
</dbReference>
<keyword evidence="2" id="KW-0805">Transcription regulation</keyword>
<reference evidence="6 7" key="1">
    <citation type="submission" date="2017-11" db="EMBL/GenBank/DDBJ databases">
        <title>Effect of PGPRs.</title>
        <authorList>
            <person name="Oliva R."/>
            <person name="Nong J."/>
            <person name="Roman V."/>
        </authorList>
    </citation>
    <scope>NUCLEOTIDE SEQUENCE [LARGE SCALE GENOMIC DNA]</scope>
    <source>
        <strain evidence="6">Inb918</strain>
    </source>
</reference>
<evidence type="ECO:0000256" key="1">
    <source>
        <dbReference type="ARBA" id="ARBA00009437"/>
    </source>
</evidence>
<dbReference type="AlphaFoldDB" id="A0A3T0JTX1"/>
<dbReference type="InterPro" id="IPR000847">
    <property type="entry name" value="LysR_HTH_N"/>
</dbReference>
<dbReference type="Gene3D" id="1.10.10.10">
    <property type="entry name" value="Winged helix-like DNA-binding domain superfamily/Winged helix DNA-binding domain"/>
    <property type="match status" value="1"/>
</dbReference>
<keyword evidence="4" id="KW-0804">Transcription</keyword>
<dbReference type="InterPro" id="IPR036390">
    <property type="entry name" value="WH_DNA-bd_sf"/>
</dbReference>
<evidence type="ECO:0000256" key="2">
    <source>
        <dbReference type="ARBA" id="ARBA00023015"/>
    </source>
</evidence>
<evidence type="ECO:0000256" key="3">
    <source>
        <dbReference type="ARBA" id="ARBA00023125"/>
    </source>
</evidence>
<dbReference type="SUPFAM" id="SSF53850">
    <property type="entry name" value="Periplasmic binding protein-like II"/>
    <property type="match status" value="1"/>
</dbReference>
<dbReference type="FunFam" id="1.10.10.10:FF:000001">
    <property type="entry name" value="LysR family transcriptional regulator"/>
    <property type="match status" value="1"/>
</dbReference>